<dbReference type="GO" id="GO:0008837">
    <property type="term" value="F:diaminopimelate epimerase activity"/>
    <property type="evidence" value="ECO:0007669"/>
    <property type="project" value="UniProtKB-UniRule"/>
</dbReference>
<feature type="binding site" evidence="3">
    <location>
        <position position="160"/>
    </location>
    <ligand>
        <name>substrate</name>
    </ligand>
</feature>
<dbReference type="SUPFAM" id="SSF54506">
    <property type="entry name" value="Diaminopimelate epimerase-like"/>
    <property type="match status" value="2"/>
</dbReference>
<feature type="binding site" evidence="3">
    <location>
        <position position="13"/>
    </location>
    <ligand>
        <name>substrate</name>
    </ligand>
</feature>
<evidence type="ECO:0000256" key="1">
    <source>
        <dbReference type="ARBA" id="ARBA00010219"/>
    </source>
</evidence>
<dbReference type="NCBIfam" id="TIGR00652">
    <property type="entry name" value="DapF"/>
    <property type="match status" value="1"/>
</dbReference>
<evidence type="ECO:0000256" key="4">
    <source>
        <dbReference type="NCBIfam" id="TIGR00652"/>
    </source>
</evidence>
<feature type="binding site" evidence="3">
    <location>
        <position position="64"/>
    </location>
    <ligand>
        <name>substrate</name>
    </ligand>
</feature>
<comment type="caution">
    <text evidence="3">Lacks conserved residue(s) required for the propagation of feature annotation.</text>
</comment>
<comment type="subcellular location">
    <subcellularLocation>
        <location evidence="3">Cytoplasm</location>
    </subcellularLocation>
</comment>
<keyword evidence="3" id="KW-0963">Cytoplasm</keyword>
<reference evidence="5" key="1">
    <citation type="submission" date="2019-11" db="EMBL/GenBank/DDBJ databases">
        <authorList>
            <person name="Feng L."/>
        </authorList>
    </citation>
    <scope>NUCLEOTIDE SEQUENCE</scope>
    <source>
        <strain evidence="5">CnexileLFYP112</strain>
    </source>
</reference>
<keyword evidence="3" id="KW-0028">Amino-acid biosynthesis</keyword>
<name>A0A6N2UTF9_9FIRM</name>
<gene>
    <name evidence="5" type="primary">dapF_2</name>
    <name evidence="3" type="synonym">dapF</name>
    <name evidence="5" type="ORF">CNLFYP112_02200</name>
</gene>
<evidence type="ECO:0000256" key="2">
    <source>
        <dbReference type="ARBA" id="ARBA00023235"/>
    </source>
</evidence>
<dbReference type="Gene3D" id="3.10.310.10">
    <property type="entry name" value="Diaminopimelate Epimerase, Chain A, domain 1"/>
    <property type="match status" value="2"/>
</dbReference>
<dbReference type="GO" id="GO:0005829">
    <property type="term" value="C:cytosol"/>
    <property type="evidence" value="ECO:0007669"/>
    <property type="project" value="TreeGrafter"/>
</dbReference>
<sequence>MNVVLEKYHGLGNDYLVFDPNKNEMELNEENVRLLCDRNYGIGAEGILEGPVFETEQMGVRIWNPDGSKAEMSGNGDRIFAKYLKDAGYVQKRNFHFQTPGGEIEVFYLNEDGSRIRLSVGKASFWSDEIPVTGERREVVDEDMVFGRNLYPTTCVSVGNPHCVIPMKEVSKHLVCKIGNHSEIARYFPNKINTQVMQVIDEENIRIEIFERGVGYTLASGSSACAAAAAAYKLGLTNPGVTVHMPGGELQVEIQDDWEIFVTGEVFYIGKMILGNELSEKLRMM</sequence>
<dbReference type="PANTHER" id="PTHR31689">
    <property type="entry name" value="DIAMINOPIMELATE EPIMERASE, CHLOROPLASTIC"/>
    <property type="match status" value="1"/>
</dbReference>
<dbReference type="UniPathway" id="UPA00034">
    <property type="reaction ID" value="UER00025"/>
</dbReference>
<accession>A0A6N2UTF9</accession>
<dbReference type="HAMAP" id="MF_00197">
    <property type="entry name" value="DAP_epimerase"/>
    <property type="match status" value="1"/>
</dbReference>
<feature type="binding site" evidence="3">
    <location>
        <begin position="211"/>
        <end position="212"/>
    </location>
    <ligand>
        <name>substrate</name>
    </ligand>
</feature>
<dbReference type="AlphaFoldDB" id="A0A6N2UTF9"/>
<dbReference type="InterPro" id="IPR001653">
    <property type="entry name" value="DAP_epimerase_DapF"/>
</dbReference>
<dbReference type="Pfam" id="PF01678">
    <property type="entry name" value="DAP_epimerase"/>
    <property type="match status" value="2"/>
</dbReference>
<proteinExistence type="inferred from homology"/>
<comment type="subunit">
    <text evidence="3">Homodimer.</text>
</comment>
<feature type="binding site" evidence="3">
    <location>
        <position position="193"/>
    </location>
    <ligand>
        <name>substrate</name>
    </ligand>
</feature>
<feature type="site" description="Could be important to modulate the pK values of the two catalytic cysteine residues" evidence="3">
    <location>
        <position position="211"/>
    </location>
</feature>
<evidence type="ECO:0000313" key="5">
    <source>
        <dbReference type="EMBL" id="VYT19491.1"/>
    </source>
</evidence>
<keyword evidence="3" id="KW-0457">Lysine biosynthesis</keyword>
<keyword evidence="2 3" id="KW-0413">Isomerase</keyword>
<feature type="site" description="Could be important to modulate the pK values of the two catalytic cysteine residues" evidence="3">
    <location>
        <position position="162"/>
    </location>
</feature>
<comment type="pathway">
    <text evidence="3">Amino-acid biosynthesis; L-lysine biosynthesis via DAP pathway; DL-2,6-diaminopimelate from LL-2,6-diaminopimelate: step 1/1.</text>
</comment>
<dbReference type="GO" id="GO:0009089">
    <property type="term" value="P:lysine biosynthetic process via diaminopimelate"/>
    <property type="evidence" value="ECO:0007669"/>
    <property type="project" value="UniProtKB-UniRule"/>
</dbReference>
<comment type="similarity">
    <text evidence="1 3">Belongs to the diaminopimelate epimerase family.</text>
</comment>
<feature type="binding site" evidence="3">
    <location>
        <begin position="74"/>
        <end position="75"/>
    </location>
    <ligand>
        <name>substrate</name>
    </ligand>
</feature>
<dbReference type="PANTHER" id="PTHR31689:SF0">
    <property type="entry name" value="DIAMINOPIMELATE EPIMERASE"/>
    <property type="match status" value="1"/>
</dbReference>
<evidence type="ECO:0000256" key="3">
    <source>
        <dbReference type="HAMAP-Rule" id="MF_00197"/>
    </source>
</evidence>
<comment type="function">
    <text evidence="3">Catalyzes the stereoinversion of LL-2,6-diaminopimelate (L,L-DAP) to meso-diaminopimelate (meso-DAP), a precursor of L-lysine and an essential component of the bacterial peptidoglycan.</text>
</comment>
<feature type="binding site" evidence="3">
    <location>
        <begin position="221"/>
        <end position="222"/>
    </location>
    <ligand>
        <name>substrate</name>
    </ligand>
</feature>
<protein>
    <recommendedName>
        <fullName evidence="3 4">Diaminopimelate epimerase</fullName>
        <shortName evidence="3">DAP epimerase</shortName>
        <ecNumber evidence="3 4">5.1.1.7</ecNumber>
    </recommendedName>
    <alternativeName>
        <fullName evidence="3">PLP-independent amino acid racemase</fullName>
    </alternativeName>
</protein>
<dbReference type="EMBL" id="CACRTG010000021">
    <property type="protein sequence ID" value="VYT19491.1"/>
    <property type="molecule type" value="Genomic_DNA"/>
</dbReference>
<comment type="catalytic activity">
    <reaction evidence="3">
        <text>(2S,6S)-2,6-diaminopimelate = meso-2,6-diaminopimelate</text>
        <dbReference type="Rhea" id="RHEA:15393"/>
        <dbReference type="ChEBI" id="CHEBI:57609"/>
        <dbReference type="ChEBI" id="CHEBI:57791"/>
        <dbReference type="EC" id="5.1.1.7"/>
    </reaction>
</comment>
<organism evidence="5">
    <name type="scientific">[Clostridium] nexile</name>
    <dbReference type="NCBI Taxonomy" id="29361"/>
    <lineage>
        <taxon>Bacteria</taxon>
        <taxon>Bacillati</taxon>
        <taxon>Bacillota</taxon>
        <taxon>Clostridia</taxon>
        <taxon>Lachnospirales</taxon>
        <taxon>Lachnospiraceae</taxon>
        <taxon>Tyzzerella</taxon>
    </lineage>
</organism>
<dbReference type="EC" id="5.1.1.7" evidence="3 4"/>